<name>A0A1U6HNG8_9SPHN</name>
<dbReference type="GO" id="GO:0003677">
    <property type="term" value="F:DNA binding"/>
    <property type="evidence" value="ECO:0007669"/>
    <property type="project" value="InterPro"/>
</dbReference>
<evidence type="ECO:0000259" key="1">
    <source>
        <dbReference type="SMART" id="SM00530"/>
    </source>
</evidence>
<dbReference type="Gene3D" id="1.10.260.40">
    <property type="entry name" value="lambda repressor-like DNA-binding domains"/>
    <property type="match status" value="1"/>
</dbReference>
<gene>
    <name evidence="2" type="ORF">SAMN06295987_102829</name>
</gene>
<evidence type="ECO:0000313" key="2">
    <source>
        <dbReference type="EMBL" id="SLJ97352.1"/>
    </source>
</evidence>
<dbReference type="SUPFAM" id="SSF47413">
    <property type="entry name" value="lambda repressor-like DNA-binding domains"/>
    <property type="match status" value="1"/>
</dbReference>
<sequence>MSHREELSRFLKSARGRLKPGDVGLPPGERRRAKGLRREEVAALAGMSVTWYTWFEQGREVQLSAPMIERLGRTLHLTDTEREYLFALAQHRPPPLVSRFDETIRPGTQHLLDHLAIPALVIVEDWTVVGWNSFVSAAFRDYSVLPRNERNLFKILMLNERYQADPDFFREMGQRLTARFKWDYSQTAQPEVFDEIIAEMAERSALFRESWERSEIRAHFEGINSSFFPEIGEIWFRHTSYAIEEASSQRLILFAPNEERDAVLLERLRKLKPELDVPAQCDR</sequence>
<dbReference type="SMART" id="SM00530">
    <property type="entry name" value="HTH_XRE"/>
    <property type="match status" value="1"/>
</dbReference>
<reference evidence="3" key="1">
    <citation type="submission" date="2017-02" db="EMBL/GenBank/DDBJ databases">
        <authorList>
            <person name="Varghese N."/>
            <person name="Submissions S."/>
        </authorList>
    </citation>
    <scope>NUCLEOTIDE SEQUENCE [LARGE SCALE GENOMIC DNA]</scope>
    <source>
        <strain evidence="3">SM117</strain>
    </source>
</reference>
<dbReference type="Pfam" id="PF13560">
    <property type="entry name" value="HTH_31"/>
    <property type="match status" value="1"/>
</dbReference>
<dbReference type="InterPro" id="IPR001387">
    <property type="entry name" value="Cro/C1-type_HTH"/>
</dbReference>
<dbReference type="Pfam" id="PF17765">
    <property type="entry name" value="MLTR_LBD"/>
    <property type="match status" value="1"/>
</dbReference>
<dbReference type="AlphaFoldDB" id="A0A1U6HNG8"/>
<dbReference type="STRING" id="428990.SAMN06295987_102829"/>
<proteinExistence type="predicted"/>
<dbReference type="InterPro" id="IPR010982">
    <property type="entry name" value="Lambda_DNA-bd_dom_sf"/>
</dbReference>
<organism evidence="2 3">
    <name type="scientific">Novosphingobium mathurense</name>
    <dbReference type="NCBI Taxonomy" id="428990"/>
    <lineage>
        <taxon>Bacteria</taxon>
        <taxon>Pseudomonadati</taxon>
        <taxon>Pseudomonadota</taxon>
        <taxon>Alphaproteobacteria</taxon>
        <taxon>Sphingomonadales</taxon>
        <taxon>Sphingomonadaceae</taxon>
        <taxon>Novosphingobium</taxon>
    </lineage>
</organism>
<dbReference type="EMBL" id="FVZE01000002">
    <property type="protein sequence ID" value="SLJ97352.1"/>
    <property type="molecule type" value="Genomic_DNA"/>
</dbReference>
<feature type="domain" description="HTH cro/C1-type" evidence="1">
    <location>
        <begin position="10"/>
        <end position="82"/>
    </location>
</feature>
<protein>
    <submittedName>
        <fullName evidence="2">Helix-turn-helix domain-containing protein</fullName>
    </submittedName>
</protein>
<keyword evidence="3" id="KW-1185">Reference proteome</keyword>
<dbReference type="CDD" id="cd00093">
    <property type="entry name" value="HTH_XRE"/>
    <property type="match status" value="1"/>
</dbReference>
<dbReference type="RefSeq" id="WP_079730293.1">
    <property type="nucleotide sequence ID" value="NZ_FVZE01000002.1"/>
</dbReference>
<dbReference type="InterPro" id="IPR041413">
    <property type="entry name" value="MLTR_LBD"/>
</dbReference>
<dbReference type="Proteomes" id="UP000190989">
    <property type="component" value="Unassembled WGS sequence"/>
</dbReference>
<dbReference type="Gene3D" id="3.30.450.180">
    <property type="match status" value="1"/>
</dbReference>
<evidence type="ECO:0000313" key="3">
    <source>
        <dbReference type="Proteomes" id="UP000190989"/>
    </source>
</evidence>
<dbReference type="PANTHER" id="PTHR35010">
    <property type="entry name" value="BLL4672 PROTEIN-RELATED"/>
    <property type="match status" value="1"/>
</dbReference>
<accession>A0A1U6HNG8</accession>